<proteinExistence type="predicted"/>
<protein>
    <submittedName>
        <fullName evidence="1">Uncharacterized protein</fullName>
    </submittedName>
</protein>
<comment type="caution">
    <text evidence="1">The sequence shown here is derived from an EMBL/GenBank/DDBJ whole genome shotgun (WGS) entry which is preliminary data.</text>
</comment>
<reference evidence="1" key="1">
    <citation type="submission" date="2023-04" db="EMBL/GenBank/DDBJ databases">
        <title>Draft Genome sequencing of Naganishia species isolated from polar environments using Oxford Nanopore Technology.</title>
        <authorList>
            <person name="Leo P."/>
            <person name="Venkateswaran K."/>
        </authorList>
    </citation>
    <scope>NUCLEOTIDE SEQUENCE</scope>
    <source>
        <strain evidence="1">DBVPG 5303</strain>
    </source>
</reference>
<gene>
    <name evidence="1" type="ORF">QFC24_001418</name>
</gene>
<dbReference type="EMBL" id="JASBWV010000003">
    <property type="protein sequence ID" value="KAJ9127181.1"/>
    <property type="molecule type" value="Genomic_DNA"/>
</dbReference>
<evidence type="ECO:0000313" key="2">
    <source>
        <dbReference type="Proteomes" id="UP001234202"/>
    </source>
</evidence>
<accession>A0ACC2XVY2</accession>
<evidence type="ECO:0000313" key="1">
    <source>
        <dbReference type="EMBL" id="KAJ9127181.1"/>
    </source>
</evidence>
<dbReference type="Proteomes" id="UP001234202">
    <property type="component" value="Unassembled WGS sequence"/>
</dbReference>
<sequence length="449" mass="50821">MEGYYDGIIFHRVVPGFIAQTGDPSGTGMGGESYYGEPFENETHSRLKFNRRGLVAFANNGDKRSNTSQWFITLDHNLSLDRADELQNKHTLFGKVVGPTIYNVLKLGELELDKQERPLYPPKITQIRIVENPFDDIVPRITAAERKAQYEARLESQRETERRETRKKAKKNTGLLSFGEEAETQEAAEAAAARRKKISRPDLVDPEESIPLPAKETRSGQSPSASTKRTEAPDREKKSAVQVNERQEEEEEDLAGIRERHAVEKEREATERKAAIERMQAKLRKLDKRRAGSDSDDSDEDAGDDERERKRKRAGPSSLDQELAKYANARRGNRKGVRKDEDDVMAALSSFTSKIRKSGPETDEQEEEGQSGQHGDSTADVVVEEQGLEVDDDVGWMSHALKAVNDHSLDQNRRAETDYTVIDPRAKARALKEDNRRVDKRGSRHQGRR</sequence>
<name>A0ACC2XVY2_9TREE</name>
<organism evidence="1 2">
    <name type="scientific">Naganishia onofrii</name>
    <dbReference type="NCBI Taxonomy" id="1851511"/>
    <lineage>
        <taxon>Eukaryota</taxon>
        <taxon>Fungi</taxon>
        <taxon>Dikarya</taxon>
        <taxon>Basidiomycota</taxon>
        <taxon>Agaricomycotina</taxon>
        <taxon>Tremellomycetes</taxon>
        <taxon>Filobasidiales</taxon>
        <taxon>Filobasidiaceae</taxon>
        <taxon>Naganishia</taxon>
    </lineage>
</organism>
<keyword evidence="2" id="KW-1185">Reference proteome</keyword>